<dbReference type="PANTHER" id="PTHR46007:SF11">
    <property type="entry name" value="MEDIATOR OF RNA POLYMERASE II TRANSCRIPTION SUBUNIT 12"/>
    <property type="match status" value="1"/>
</dbReference>
<proteinExistence type="inferred from homology"/>
<dbReference type="OrthoDB" id="20828at2759"/>
<feature type="compositionally biased region" description="Polar residues" evidence="8">
    <location>
        <begin position="34"/>
        <end position="44"/>
    </location>
</feature>
<feature type="region of interest" description="Disordered" evidence="8">
    <location>
        <begin position="1"/>
        <end position="44"/>
    </location>
</feature>
<organism evidence="11">
    <name type="scientific">Drosophila persimilis</name>
    <name type="common">Fruit fly</name>
    <dbReference type="NCBI Taxonomy" id="7234"/>
    <lineage>
        <taxon>Eukaryota</taxon>
        <taxon>Metazoa</taxon>
        <taxon>Ecdysozoa</taxon>
        <taxon>Arthropoda</taxon>
        <taxon>Hexapoda</taxon>
        <taxon>Insecta</taxon>
        <taxon>Pterygota</taxon>
        <taxon>Neoptera</taxon>
        <taxon>Endopterygota</taxon>
        <taxon>Diptera</taxon>
        <taxon>Brachycera</taxon>
        <taxon>Muscomorpha</taxon>
        <taxon>Ephydroidea</taxon>
        <taxon>Drosophilidae</taxon>
        <taxon>Drosophila</taxon>
        <taxon>Sophophora</taxon>
    </lineage>
</organism>
<feature type="region of interest" description="Disordered" evidence="8">
    <location>
        <begin position="1906"/>
        <end position="1986"/>
    </location>
</feature>
<evidence type="ECO:0000256" key="8">
    <source>
        <dbReference type="SAM" id="MobiDB-lite"/>
    </source>
</evidence>
<evidence type="ECO:0000256" key="5">
    <source>
        <dbReference type="ARBA" id="ARBA00023159"/>
    </source>
</evidence>
<dbReference type="InterPro" id="IPR021990">
    <property type="entry name" value="Mediator_Med12_LCEWAV"/>
</dbReference>
<feature type="region of interest" description="Disordered" evidence="8">
    <location>
        <begin position="581"/>
        <end position="603"/>
    </location>
</feature>
<dbReference type="GO" id="GO:0045498">
    <property type="term" value="P:sex comb development"/>
    <property type="evidence" value="ECO:0007669"/>
    <property type="project" value="EnsemblMetazoa"/>
</dbReference>
<dbReference type="GO" id="GO:0090263">
    <property type="term" value="P:positive regulation of canonical Wnt signaling pathway"/>
    <property type="evidence" value="ECO:0007669"/>
    <property type="project" value="EnsemblMetazoa"/>
</dbReference>
<accession>B4H928</accession>
<keyword evidence="6" id="KW-0804">Transcription</keyword>
<feature type="compositionally biased region" description="Low complexity" evidence="8">
    <location>
        <begin position="2041"/>
        <end position="2051"/>
    </location>
</feature>
<dbReference type="PhylomeDB" id="B4H928"/>
<dbReference type="GO" id="GO:0022416">
    <property type="term" value="P:chaeta development"/>
    <property type="evidence" value="ECO:0007669"/>
    <property type="project" value="EnsemblMetazoa"/>
</dbReference>
<feature type="compositionally biased region" description="Gly residues" evidence="8">
    <location>
        <begin position="2433"/>
        <end position="2444"/>
    </location>
</feature>
<evidence type="ECO:0000256" key="2">
    <source>
        <dbReference type="ARBA" id="ARBA00010289"/>
    </source>
</evidence>
<dbReference type="InterPro" id="IPR051647">
    <property type="entry name" value="Mediator_comp_sub12"/>
</dbReference>
<dbReference type="OMA" id="YQQSHDK"/>
<dbReference type="InterPro" id="IPR019035">
    <property type="entry name" value="Mediator_Med12"/>
</dbReference>
<feature type="compositionally biased region" description="Low complexity" evidence="8">
    <location>
        <begin position="588"/>
        <end position="597"/>
    </location>
</feature>
<feature type="compositionally biased region" description="Gly residues" evidence="8">
    <location>
        <begin position="287"/>
        <end position="301"/>
    </location>
</feature>
<feature type="compositionally biased region" description="Low complexity" evidence="8">
    <location>
        <begin position="2060"/>
        <end position="2088"/>
    </location>
</feature>
<feature type="compositionally biased region" description="Basic residues" evidence="8">
    <location>
        <begin position="1926"/>
        <end position="1940"/>
    </location>
</feature>
<evidence type="ECO:0000259" key="9">
    <source>
        <dbReference type="SMART" id="SM01281"/>
    </source>
</evidence>
<feature type="compositionally biased region" description="Low complexity" evidence="8">
    <location>
        <begin position="741"/>
        <end position="759"/>
    </location>
</feature>
<evidence type="ECO:0000256" key="1">
    <source>
        <dbReference type="ARBA" id="ARBA00004123"/>
    </source>
</evidence>
<sequence>MLSMLQEKRPLKRTRLGPPDIYPQDAKQREDELTPTNVKHGFTTTPPLSDEFGTAHSSNVNASRVSAFFSGVLAKKEELMTLPDTGRKKQQINCKDNFWPVSPRRKCIVDAWFKDLAGNKPLLSLAKRAPSFNKKEEIFITLCENQVNMQRATWFIKLSAAYTLSFTESKNKKRSIYDPAAEWTGNMIKFMKELLPKLQEYYQQTHDKASSNGSHSAGLTTASSGNSNGISVNSSGGNAAPPSATANVIPVPSMSSPLPPIHSPANGQPSTAGGVVGSGSVIPPAGALGGGVSSGPGGPGGSSANSSTAVGAPVPPGSSISGIGSQFEDSRNALKYWKYCHQLSKYMYEESLLDRQEFLNWILDLLDKMRTQASFDEPLKKLVLSFALQYMHDFVQSERLCRKMAYIVSKKLAQLLNAAVEQQGIKDVDGGVGAGAGGGENKLQHDPFELALQEQMSCPHHRDIVLYLSTILQIITIECPTALGLDPLDHLPLAPSVLPMPTRCPRTNTEIRRQLRAAESEIVLRTQHAEQRWFASKWLSAGKNHYTKVLATLDHLDTHCFDRMEQCNSIDTLYVHIFPRRRDEDQQDPQQQQQPRPVYEPKQDKDTVRILCEWAVSSQRWGEHRAMVVANLLDKRQIDVTSTPSEQSSDKEDKDSLASGAGLIDGLPVFQHVLMHFLDHDAPVLDDHLSSAQQRTEFTNLVQLFSALIRHDVFSHNAYMHTLISRGDLLSLESVLASKSSTTATKSSPAAAATQATTTHGFDDDPFGGGIDFKHNEFDDSNVDDDLDKLVQNIKEKGQHDAPDSPKIGPPGDGEPSTGGAGGSISRHYVYTKHFPIPQDESSYSSESNQRYILLFGVGKERDEKKHAVKKMSKEIGKLFTKKFSIDVAEGGKVKKHSRNEFNFEATTAKCQQMAYFDQHVVTAQCAANVLEQLNGFALGNNNYLPVQEHVAFLFDLMELALNIYSLLELCDNLLKELPEVEHQLQLKKSNMVRGYTTSLALYIVSILRRYHSCLLLSPEQTLSVFEGVCRTIRHVNNPSECSSAERCILAYLSDLHESCVLLQGKEQSTEYYQQLQCIKRFKDIFNTPEQLSLPPQGYNPQLLQELFVAPRRGGKLEPHWLRQLHESSANVYSFVSNAVIAVCRETDNERLNDVALACAELTASCNVLSEEWIAALQSLCSGSKSPRYPHLGGQVDIGQGKTHNALAVFVCILVARHCFSLADFVSKFALPTLARSVSAGGGEMSVDAEAGARLTCHLVLKLFKTLEIPQPGMYSVSTSPNPLHAVGSDFSIRLSCDRHLLVGAHKTIPIAAVLAVLKAILIVVDNAALKTSMAGGTGSSSSGGVGGAFGSGKRSGFNTPVHPGSTPKSNEQRPADLSQILGTSDLQLGNSLTSEQEALQQPSVGGLEQISLLEFAQAVLKQICAQEHVLERCLKNAEGLCDMIIDEMLTAKQAQRVLHMICYPEAEFNIISELDQRAMIVRILENLGQWTLRISWLDLQLMYRQSMGNNAELNVWLDTVARAAIDVFHMEEIILPGSLKATHKPKPSTWLVAPLIAKLTPAVQGRILRVAGQVLESMNYFSKVSKSDCNSSGSGDEREKSNSCHSSNSYGIGGVAARNKKMPLNYQPFLGLILTCLKGQDEYKENLLVSLYSQLSQCLQSFAELDTIGGTDEPQAREEILDALQLRFSLVGGMFEAIQKNSTPTTDWAILLAQLVCQGVVDLSCNRELFTTVVDMLATLVHSTLVSDSQSERDENKKLYLNLMKKLKKEIGEKNNASIRVIRQLLPLYKQPTEVIACEHAGMDTKGNKICDMEKKQLRISDKQRISVWDILEGHKNPAPLSWVWFGAVKLERKPLTYEEAHRNLKYHTHSLVKPSSYYYEPLPLPPEDIEPVPEKICIKDEMMKADTPSSVDQSPSAVVGTGRGRGKGTTTRKRKPKNPKTPPVVNTQQQQPQLAPQPQQPPNVQQQQQQMQQQQHMQQQQMQPNQMGMQMNMPMNMQQFAPNPNMMQQSALMQQQQQMQQMGTNQLQQQLNVGGGNGQQNPQMNFMQQGPGGGAAGPQGLPGQQQQQQWHNAPQQQQPPQQYHNHYAPHQQNMQSNRIERPPQNANSKQALSQMLRQRQPFQQQQQQQPGGGFNPMQQQQPQAQQQPGPQQQQMNPNQMRQQQMTAQQNPQSVAAFNAMQQQQQQNAQQQQQQMNPNQQQQQFMRGGNMRPGMAPNQMNQMNMGGQGIPQNSMMQQQMTQGMVGMQGMMQQQAQQQPQQQLQFQNFQNQYQQQQQQHQQQGMQLHGGGVGVGVGVGMAPNQQQQQQANMMGNFNPQMQQANRNNPDFMAAAAAQQQQQQQQQRGVPGGMMAGNRGQYINQAPNVTMSNMMGPGPGGVGVGVGVGVGQVPPYARQQPAGGGKPGVLSTQQQFQQQQQQQQLRHQQMMQMQGMGGGGGGGMGAGPQQASGAGVGGGGGGMVQQQQSMNQQQTPNLVAQLQRQNMMGQQQQYQHQPPPY</sequence>
<comment type="similarity">
    <text evidence="2">Belongs to the Mediator complex subunit 12 family.</text>
</comment>
<dbReference type="GO" id="GO:0036011">
    <property type="term" value="P:imaginal disc-derived leg segmentation"/>
    <property type="evidence" value="ECO:0007669"/>
    <property type="project" value="EnsemblMetazoa"/>
</dbReference>
<keyword evidence="3" id="KW-0678">Repressor</keyword>
<feature type="region of interest" description="Disordered" evidence="8">
    <location>
        <begin position="2100"/>
        <end position="2228"/>
    </location>
</feature>
<feature type="compositionally biased region" description="Polar residues" evidence="8">
    <location>
        <begin position="1909"/>
        <end position="1918"/>
    </location>
</feature>
<keyword evidence="5" id="KW-0010">Activator</keyword>
<dbReference type="GO" id="GO:1990508">
    <property type="term" value="C:CKM complex"/>
    <property type="evidence" value="ECO:0007669"/>
    <property type="project" value="EnsemblMetazoa"/>
</dbReference>
<name>B4H928_DROPE</name>
<evidence type="ECO:0000313" key="10">
    <source>
        <dbReference type="EMBL" id="EDW35243.1"/>
    </source>
</evidence>
<feature type="region of interest" description="Disordered" evidence="8">
    <location>
        <begin position="2032"/>
        <end position="2088"/>
    </location>
</feature>
<dbReference type="Pfam" id="PF09497">
    <property type="entry name" value="Med12"/>
    <property type="match status" value="1"/>
</dbReference>
<evidence type="ECO:0000256" key="6">
    <source>
        <dbReference type="ARBA" id="ARBA00023163"/>
    </source>
</evidence>
<dbReference type="STRING" id="7234.B4H928"/>
<feature type="region of interest" description="Disordered" evidence="8">
    <location>
        <begin position="2433"/>
        <end position="2473"/>
    </location>
</feature>
<keyword evidence="4" id="KW-0805">Transcription regulation</keyword>
<dbReference type="GO" id="GO:0035075">
    <property type="term" value="P:response to ecdysone"/>
    <property type="evidence" value="ECO:0007669"/>
    <property type="project" value="EnsemblMetazoa"/>
</dbReference>
<feature type="region of interest" description="Disordered" evidence="8">
    <location>
        <begin position="1585"/>
        <end position="1607"/>
    </location>
</feature>
<feature type="compositionally biased region" description="Gly residues" evidence="8">
    <location>
        <begin position="2452"/>
        <end position="2461"/>
    </location>
</feature>
<protein>
    <submittedName>
        <fullName evidence="10">GL15740</fullName>
    </submittedName>
</protein>
<feature type="compositionally biased region" description="Polar residues" evidence="8">
    <location>
        <begin position="2106"/>
        <end position="2118"/>
    </location>
</feature>
<dbReference type="GO" id="GO:0005700">
    <property type="term" value="C:polytene chromosome"/>
    <property type="evidence" value="ECO:0007669"/>
    <property type="project" value="EnsemblMetazoa"/>
</dbReference>
<dbReference type="GO" id="GO:0070847">
    <property type="term" value="C:core mediator complex"/>
    <property type="evidence" value="ECO:0007669"/>
    <property type="project" value="EnsemblMetazoa"/>
</dbReference>
<evidence type="ECO:0000313" key="11">
    <source>
        <dbReference type="Proteomes" id="UP000008744"/>
    </source>
</evidence>
<dbReference type="EMBL" id="CH479226">
    <property type="protein sequence ID" value="EDW35243.1"/>
    <property type="molecule type" value="Genomic_DNA"/>
</dbReference>
<feature type="compositionally biased region" description="Low complexity" evidence="8">
    <location>
        <begin position="2462"/>
        <end position="2472"/>
    </location>
</feature>
<feature type="region of interest" description="Disordered" evidence="8">
    <location>
        <begin position="741"/>
        <end position="765"/>
    </location>
</feature>
<dbReference type="GO" id="GO:0003713">
    <property type="term" value="F:transcription coactivator activity"/>
    <property type="evidence" value="ECO:0007669"/>
    <property type="project" value="TreeGrafter"/>
</dbReference>
<comment type="subcellular location">
    <subcellularLocation>
        <location evidence="1">Nucleus</location>
    </subcellularLocation>
</comment>
<feature type="compositionally biased region" description="Polar residues" evidence="8">
    <location>
        <begin position="1585"/>
        <end position="1595"/>
    </location>
</feature>
<evidence type="ECO:0000256" key="3">
    <source>
        <dbReference type="ARBA" id="ARBA00022491"/>
    </source>
</evidence>
<feature type="compositionally biased region" description="Low complexity" evidence="8">
    <location>
        <begin position="302"/>
        <end position="315"/>
    </location>
</feature>
<feature type="domain" description="Mediator complex subunit Med12" evidence="9">
    <location>
        <begin position="97"/>
        <end position="157"/>
    </location>
</feature>
<feature type="compositionally biased region" description="Low complexity" evidence="8">
    <location>
        <begin position="269"/>
        <end position="286"/>
    </location>
</feature>
<dbReference type="GO" id="GO:0048749">
    <property type="term" value="P:compound eye development"/>
    <property type="evidence" value="ECO:0007669"/>
    <property type="project" value="EnsemblMetazoa"/>
</dbReference>
<dbReference type="Pfam" id="PF12145">
    <property type="entry name" value="Med12-LCEWAV"/>
    <property type="match status" value="1"/>
</dbReference>
<dbReference type="GO" id="GO:0016592">
    <property type="term" value="C:mediator complex"/>
    <property type="evidence" value="ECO:0007669"/>
    <property type="project" value="EnsemblMetazoa"/>
</dbReference>
<evidence type="ECO:0000256" key="7">
    <source>
        <dbReference type="ARBA" id="ARBA00023242"/>
    </source>
</evidence>
<dbReference type="eggNOG" id="KOG3598">
    <property type="taxonomic scope" value="Eukaryota"/>
</dbReference>
<evidence type="ECO:0000256" key="4">
    <source>
        <dbReference type="ARBA" id="ARBA00023015"/>
    </source>
</evidence>
<feature type="compositionally biased region" description="Polar residues" evidence="8">
    <location>
        <begin position="210"/>
        <end position="222"/>
    </location>
</feature>
<feature type="compositionally biased region" description="Low complexity" evidence="8">
    <location>
        <begin position="223"/>
        <end position="238"/>
    </location>
</feature>
<reference evidence="10 11" key="1">
    <citation type="journal article" date="2007" name="Nature">
        <title>Evolution of genes and genomes on the Drosophila phylogeny.</title>
        <authorList>
            <consortium name="Drosophila 12 Genomes Consortium"/>
            <person name="Clark A.G."/>
            <person name="Eisen M.B."/>
            <person name="Smith D.R."/>
            <person name="Bergman C.M."/>
            <person name="Oliver B."/>
            <person name="Markow T.A."/>
            <person name="Kaufman T.C."/>
            <person name="Kellis M."/>
            <person name="Gelbart W."/>
            <person name="Iyer V.N."/>
            <person name="Pollard D.A."/>
            <person name="Sackton T.B."/>
            <person name="Larracuente A.M."/>
            <person name="Singh N.D."/>
            <person name="Abad J.P."/>
            <person name="Abt D.N."/>
            <person name="Adryan B."/>
            <person name="Aguade M."/>
            <person name="Akashi H."/>
            <person name="Anderson W.W."/>
            <person name="Aquadro C.F."/>
            <person name="Ardell D.H."/>
            <person name="Arguello R."/>
            <person name="Artieri C.G."/>
            <person name="Barbash D.A."/>
            <person name="Barker D."/>
            <person name="Barsanti P."/>
            <person name="Batterham P."/>
            <person name="Batzoglou S."/>
            <person name="Begun D."/>
            <person name="Bhutkar A."/>
            <person name="Blanco E."/>
            <person name="Bosak S.A."/>
            <person name="Bradley R.K."/>
            <person name="Brand A.D."/>
            <person name="Brent M.R."/>
            <person name="Brooks A.N."/>
            <person name="Brown R.H."/>
            <person name="Butlin R.K."/>
            <person name="Caggese C."/>
            <person name="Calvi B.R."/>
            <person name="Bernardo de Carvalho A."/>
            <person name="Caspi A."/>
            <person name="Castrezana S."/>
            <person name="Celniker S.E."/>
            <person name="Chang J.L."/>
            <person name="Chapple C."/>
            <person name="Chatterji S."/>
            <person name="Chinwalla A."/>
            <person name="Civetta A."/>
            <person name="Clifton S.W."/>
            <person name="Comeron J.M."/>
            <person name="Costello J.C."/>
            <person name="Coyne J.A."/>
            <person name="Daub J."/>
            <person name="David R.G."/>
            <person name="Delcher A.L."/>
            <person name="Delehaunty K."/>
            <person name="Do C.B."/>
            <person name="Ebling H."/>
            <person name="Edwards K."/>
            <person name="Eickbush T."/>
            <person name="Evans J.D."/>
            <person name="Filipski A."/>
            <person name="Findeiss S."/>
            <person name="Freyhult E."/>
            <person name="Fulton L."/>
            <person name="Fulton R."/>
            <person name="Garcia A.C."/>
            <person name="Gardiner A."/>
            <person name="Garfield D.A."/>
            <person name="Garvin B.E."/>
            <person name="Gibson G."/>
            <person name="Gilbert D."/>
            <person name="Gnerre S."/>
            <person name="Godfrey J."/>
            <person name="Good R."/>
            <person name="Gotea V."/>
            <person name="Gravely B."/>
            <person name="Greenberg A.J."/>
            <person name="Griffiths-Jones S."/>
            <person name="Gross S."/>
            <person name="Guigo R."/>
            <person name="Gustafson E.A."/>
            <person name="Haerty W."/>
            <person name="Hahn M.W."/>
            <person name="Halligan D.L."/>
            <person name="Halpern A.L."/>
            <person name="Halter G.M."/>
            <person name="Han M.V."/>
            <person name="Heger A."/>
            <person name="Hillier L."/>
            <person name="Hinrichs A.S."/>
            <person name="Holmes I."/>
            <person name="Hoskins R.A."/>
            <person name="Hubisz M.J."/>
            <person name="Hultmark D."/>
            <person name="Huntley M.A."/>
            <person name="Jaffe D.B."/>
            <person name="Jagadeeshan S."/>
            <person name="Jeck W.R."/>
            <person name="Johnson J."/>
            <person name="Jones C.D."/>
            <person name="Jordan W.C."/>
            <person name="Karpen G.H."/>
            <person name="Kataoka E."/>
            <person name="Keightley P.D."/>
            <person name="Kheradpour P."/>
            <person name="Kirkness E.F."/>
            <person name="Koerich L.B."/>
            <person name="Kristiansen K."/>
            <person name="Kudrna D."/>
            <person name="Kulathinal R.J."/>
            <person name="Kumar S."/>
            <person name="Kwok R."/>
            <person name="Lander E."/>
            <person name="Langley C.H."/>
            <person name="Lapoint R."/>
            <person name="Lazzaro B.P."/>
            <person name="Lee S.J."/>
            <person name="Levesque L."/>
            <person name="Li R."/>
            <person name="Lin C.F."/>
            <person name="Lin M.F."/>
            <person name="Lindblad-Toh K."/>
            <person name="Llopart A."/>
            <person name="Long M."/>
            <person name="Low L."/>
            <person name="Lozovsky E."/>
            <person name="Lu J."/>
            <person name="Luo M."/>
            <person name="Machado C.A."/>
            <person name="Makalowski W."/>
            <person name="Marzo M."/>
            <person name="Matsuda M."/>
            <person name="Matzkin L."/>
            <person name="McAllister B."/>
            <person name="McBride C.S."/>
            <person name="McKernan B."/>
            <person name="McKernan K."/>
            <person name="Mendez-Lago M."/>
            <person name="Minx P."/>
            <person name="Mollenhauer M.U."/>
            <person name="Montooth K."/>
            <person name="Mount S.M."/>
            <person name="Mu X."/>
            <person name="Myers E."/>
            <person name="Negre B."/>
            <person name="Newfeld S."/>
            <person name="Nielsen R."/>
            <person name="Noor M.A."/>
            <person name="O'Grady P."/>
            <person name="Pachter L."/>
            <person name="Papaceit M."/>
            <person name="Parisi M.J."/>
            <person name="Parisi M."/>
            <person name="Parts L."/>
            <person name="Pedersen J.S."/>
            <person name="Pesole G."/>
            <person name="Phillippy A.M."/>
            <person name="Ponting C.P."/>
            <person name="Pop M."/>
            <person name="Porcelli D."/>
            <person name="Powell J.R."/>
            <person name="Prohaska S."/>
            <person name="Pruitt K."/>
            <person name="Puig M."/>
            <person name="Quesneville H."/>
            <person name="Ram K.R."/>
            <person name="Rand D."/>
            <person name="Rasmussen M.D."/>
            <person name="Reed L.K."/>
            <person name="Reenan R."/>
            <person name="Reily A."/>
            <person name="Remington K.A."/>
            <person name="Rieger T.T."/>
            <person name="Ritchie M.G."/>
            <person name="Robin C."/>
            <person name="Rogers Y.H."/>
            <person name="Rohde C."/>
            <person name="Rozas J."/>
            <person name="Rubenfield M.J."/>
            <person name="Ruiz A."/>
            <person name="Russo S."/>
            <person name="Salzberg S.L."/>
            <person name="Sanchez-Gracia A."/>
            <person name="Saranga D.J."/>
            <person name="Sato H."/>
            <person name="Schaeffer S.W."/>
            <person name="Schatz M.C."/>
            <person name="Schlenke T."/>
            <person name="Schwartz R."/>
            <person name="Segarra C."/>
            <person name="Singh R.S."/>
            <person name="Sirot L."/>
            <person name="Sirota M."/>
            <person name="Sisneros N.B."/>
            <person name="Smith C.D."/>
            <person name="Smith T.F."/>
            <person name="Spieth J."/>
            <person name="Stage D.E."/>
            <person name="Stark A."/>
            <person name="Stephan W."/>
            <person name="Strausberg R.L."/>
            <person name="Strempel S."/>
            <person name="Sturgill D."/>
            <person name="Sutton G."/>
            <person name="Sutton G.G."/>
            <person name="Tao W."/>
            <person name="Teichmann S."/>
            <person name="Tobari Y.N."/>
            <person name="Tomimura Y."/>
            <person name="Tsolas J.M."/>
            <person name="Valente V.L."/>
            <person name="Venter E."/>
            <person name="Venter J.C."/>
            <person name="Vicario S."/>
            <person name="Vieira F.G."/>
            <person name="Vilella A.J."/>
            <person name="Villasante A."/>
            <person name="Walenz B."/>
            <person name="Wang J."/>
            <person name="Wasserman M."/>
            <person name="Watts T."/>
            <person name="Wilson D."/>
            <person name="Wilson R.K."/>
            <person name="Wing R.A."/>
            <person name="Wolfner M.F."/>
            <person name="Wong A."/>
            <person name="Wong G.K."/>
            <person name="Wu C.I."/>
            <person name="Wu G."/>
            <person name="Yamamoto D."/>
            <person name="Yang H.P."/>
            <person name="Yang S.P."/>
            <person name="Yorke J.A."/>
            <person name="Yoshida K."/>
            <person name="Zdobnov E."/>
            <person name="Zhang P."/>
            <person name="Zhang Y."/>
            <person name="Zimin A.V."/>
            <person name="Baldwin J."/>
            <person name="Abdouelleil A."/>
            <person name="Abdulkadir J."/>
            <person name="Abebe A."/>
            <person name="Abera B."/>
            <person name="Abreu J."/>
            <person name="Acer S.C."/>
            <person name="Aftuck L."/>
            <person name="Alexander A."/>
            <person name="An P."/>
            <person name="Anderson E."/>
            <person name="Anderson S."/>
            <person name="Arachi H."/>
            <person name="Azer M."/>
            <person name="Bachantsang P."/>
            <person name="Barry A."/>
            <person name="Bayul T."/>
            <person name="Berlin A."/>
            <person name="Bessette D."/>
            <person name="Bloom T."/>
            <person name="Blye J."/>
            <person name="Boguslavskiy L."/>
            <person name="Bonnet C."/>
            <person name="Boukhgalter B."/>
            <person name="Bourzgui I."/>
            <person name="Brown A."/>
            <person name="Cahill P."/>
            <person name="Channer S."/>
            <person name="Cheshatsang Y."/>
            <person name="Chuda L."/>
            <person name="Citroen M."/>
            <person name="Collymore A."/>
            <person name="Cooke P."/>
            <person name="Costello M."/>
            <person name="D'Aco K."/>
            <person name="Daza R."/>
            <person name="De Haan G."/>
            <person name="DeGray S."/>
            <person name="DeMaso C."/>
            <person name="Dhargay N."/>
            <person name="Dooley K."/>
            <person name="Dooley E."/>
            <person name="Doricent M."/>
            <person name="Dorje P."/>
            <person name="Dorjee K."/>
            <person name="Dupes A."/>
            <person name="Elong R."/>
            <person name="Falk J."/>
            <person name="Farina A."/>
            <person name="Faro S."/>
            <person name="Ferguson D."/>
            <person name="Fisher S."/>
            <person name="Foley C.D."/>
            <person name="Franke A."/>
            <person name="Friedrich D."/>
            <person name="Gadbois L."/>
            <person name="Gearin G."/>
            <person name="Gearin C.R."/>
            <person name="Giannoukos G."/>
            <person name="Goode T."/>
            <person name="Graham J."/>
            <person name="Grandbois E."/>
            <person name="Grewal S."/>
            <person name="Gyaltsen K."/>
            <person name="Hafez N."/>
            <person name="Hagos B."/>
            <person name="Hall J."/>
            <person name="Henson C."/>
            <person name="Hollinger A."/>
            <person name="Honan T."/>
            <person name="Huard M.D."/>
            <person name="Hughes L."/>
            <person name="Hurhula B."/>
            <person name="Husby M.E."/>
            <person name="Kamat A."/>
            <person name="Kanga B."/>
            <person name="Kashin S."/>
            <person name="Khazanovich D."/>
            <person name="Kisner P."/>
            <person name="Lance K."/>
            <person name="Lara M."/>
            <person name="Lee W."/>
            <person name="Lennon N."/>
            <person name="Letendre F."/>
            <person name="LeVine R."/>
            <person name="Lipovsky A."/>
            <person name="Liu X."/>
            <person name="Liu J."/>
            <person name="Liu S."/>
            <person name="Lokyitsang T."/>
            <person name="Lokyitsang Y."/>
            <person name="Lubonja R."/>
            <person name="Lui A."/>
            <person name="MacDonald P."/>
            <person name="Magnisalis V."/>
            <person name="Maru K."/>
            <person name="Matthews C."/>
            <person name="McCusker W."/>
            <person name="McDonough S."/>
            <person name="Mehta T."/>
            <person name="Meldrim J."/>
            <person name="Meneus L."/>
            <person name="Mihai O."/>
            <person name="Mihalev A."/>
            <person name="Mihova T."/>
            <person name="Mittelman R."/>
            <person name="Mlenga V."/>
            <person name="Montmayeur A."/>
            <person name="Mulrain L."/>
            <person name="Navidi A."/>
            <person name="Naylor J."/>
            <person name="Negash T."/>
            <person name="Nguyen T."/>
            <person name="Nguyen N."/>
            <person name="Nicol R."/>
            <person name="Norbu C."/>
            <person name="Norbu N."/>
            <person name="Novod N."/>
            <person name="O'Neill B."/>
            <person name="Osman S."/>
            <person name="Markiewicz E."/>
            <person name="Oyono O.L."/>
            <person name="Patti C."/>
            <person name="Phunkhang P."/>
            <person name="Pierre F."/>
            <person name="Priest M."/>
            <person name="Raghuraman S."/>
            <person name="Rege F."/>
            <person name="Reyes R."/>
            <person name="Rise C."/>
            <person name="Rogov P."/>
            <person name="Ross K."/>
            <person name="Ryan E."/>
            <person name="Settipalli S."/>
            <person name="Shea T."/>
            <person name="Sherpa N."/>
            <person name="Shi L."/>
            <person name="Shih D."/>
            <person name="Sparrow T."/>
            <person name="Spaulding J."/>
            <person name="Stalker J."/>
            <person name="Stange-Thomann N."/>
            <person name="Stavropoulos S."/>
            <person name="Stone C."/>
            <person name="Strader C."/>
            <person name="Tesfaye S."/>
            <person name="Thomson T."/>
            <person name="Thoulutsang Y."/>
            <person name="Thoulutsang D."/>
            <person name="Topham K."/>
            <person name="Topping I."/>
            <person name="Tsamla T."/>
            <person name="Vassiliev H."/>
            <person name="Vo A."/>
            <person name="Wangchuk T."/>
            <person name="Wangdi T."/>
            <person name="Weiand M."/>
            <person name="Wilkinson J."/>
            <person name="Wilson A."/>
            <person name="Yadav S."/>
            <person name="Young G."/>
            <person name="Yu Q."/>
            <person name="Zembek L."/>
            <person name="Zhong D."/>
            <person name="Zimmer A."/>
            <person name="Zwirko Z."/>
            <person name="Jaffe D.B."/>
            <person name="Alvarez P."/>
            <person name="Brockman W."/>
            <person name="Butler J."/>
            <person name="Chin C."/>
            <person name="Gnerre S."/>
            <person name="Grabherr M."/>
            <person name="Kleber M."/>
            <person name="Mauceli E."/>
            <person name="MacCallum I."/>
        </authorList>
    </citation>
    <scope>NUCLEOTIDE SEQUENCE [LARGE SCALE GENOMIC DNA]</scope>
    <source>
        <strain evidence="11">MSH-3 / Tucson 14011-0111.49</strain>
    </source>
</reference>
<dbReference type="GO" id="GO:0048102">
    <property type="term" value="P:autophagic cell death"/>
    <property type="evidence" value="ECO:0007669"/>
    <property type="project" value="EnsemblMetazoa"/>
</dbReference>
<feature type="region of interest" description="Disordered" evidence="8">
    <location>
        <begin position="796"/>
        <end position="825"/>
    </location>
</feature>
<gene>
    <name evidence="10" type="primary">Dper\GL15740</name>
    <name evidence="10" type="ORF">Dper_GL15740</name>
</gene>
<feature type="region of interest" description="Disordered" evidence="8">
    <location>
        <begin position="205"/>
        <end position="315"/>
    </location>
</feature>
<dbReference type="SMART" id="SM01281">
    <property type="entry name" value="Med12"/>
    <property type="match status" value="1"/>
</dbReference>
<feature type="compositionally biased region" description="Low complexity" evidence="8">
    <location>
        <begin position="2214"/>
        <end position="2228"/>
    </location>
</feature>
<keyword evidence="7" id="KW-0539">Nucleus</keyword>
<dbReference type="Proteomes" id="UP000008744">
    <property type="component" value="Unassembled WGS sequence"/>
</dbReference>
<feature type="compositionally biased region" description="Low complexity" evidence="8">
    <location>
        <begin position="2119"/>
        <end position="2205"/>
    </location>
</feature>
<feature type="compositionally biased region" description="Low complexity" evidence="8">
    <location>
        <begin position="1945"/>
        <end position="1986"/>
    </location>
</feature>
<keyword evidence="11" id="KW-1185">Reference proteome</keyword>
<dbReference type="HOGENOM" id="CLU_000904_0_0_1"/>
<dbReference type="GO" id="GO:0045944">
    <property type="term" value="P:positive regulation of transcription by RNA polymerase II"/>
    <property type="evidence" value="ECO:0007669"/>
    <property type="project" value="TreeGrafter"/>
</dbReference>
<dbReference type="PANTHER" id="PTHR46007">
    <property type="entry name" value="MEDIATOR OF RNA POLYMERASE II TRANSCRIPTION SUBUNIT 12"/>
    <property type="match status" value="1"/>
</dbReference>